<feature type="region of interest" description="Disordered" evidence="5">
    <location>
        <begin position="67"/>
        <end position="96"/>
    </location>
</feature>
<dbReference type="Proteomes" id="UP000836788">
    <property type="component" value="Chromosome 1"/>
</dbReference>
<accession>A0A8J9S244</accession>
<dbReference type="InterPro" id="IPR027417">
    <property type="entry name" value="P-loop_NTPase"/>
</dbReference>
<keyword evidence="4" id="KW-0342">GTP-binding</keyword>
<dbReference type="PANTHER" id="PTHR11649">
    <property type="entry name" value="MSS1/TRME-RELATED GTP-BINDING PROTEIN"/>
    <property type="match status" value="1"/>
</dbReference>
<proteinExistence type="predicted"/>
<evidence type="ECO:0000256" key="5">
    <source>
        <dbReference type="SAM" id="MobiDB-lite"/>
    </source>
</evidence>
<dbReference type="CDD" id="cd01876">
    <property type="entry name" value="YihA_EngB"/>
    <property type="match status" value="1"/>
</dbReference>
<reference evidence="7" key="1">
    <citation type="submission" date="2022-02" db="EMBL/GenBank/DDBJ databases">
        <authorList>
            <person name="Giguere J D."/>
        </authorList>
    </citation>
    <scope>NUCLEOTIDE SEQUENCE</scope>
    <source>
        <strain evidence="7">CCAP 1055/1</strain>
    </source>
</reference>
<feature type="compositionally biased region" description="Basic and acidic residues" evidence="5">
    <location>
        <begin position="368"/>
        <end position="384"/>
    </location>
</feature>
<dbReference type="EMBL" id="OU594942">
    <property type="protein sequence ID" value="CAG9277335.1"/>
    <property type="molecule type" value="Genomic_DNA"/>
</dbReference>
<dbReference type="InterPro" id="IPR030393">
    <property type="entry name" value="G_ENGB_dom"/>
</dbReference>
<gene>
    <name evidence="7" type="ORF">PTTT1_LOCUS3494</name>
</gene>
<dbReference type="GO" id="GO:0005525">
    <property type="term" value="F:GTP binding"/>
    <property type="evidence" value="ECO:0007669"/>
    <property type="project" value="UniProtKB-KW"/>
</dbReference>
<keyword evidence="2" id="KW-0547">Nucleotide-binding</keyword>
<evidence type="ECO:0000256" key="3">
    <source>
        <dbReference type="ARBA" id="ARBA00022842"/>
    </source>
</evidence>
<organism evidence="7">
    <name type="scientific">Phaeodactylum tricornutum</name>
    <name type="common">Diatom</name>
    <dbReference type="NCBI Taxonomy" id="2850"/>
    <lineage>
        <taxon>Eukaryota</taxon>
        <taxon>Sar</taxon>
        <taxon>Stramenopiles</taxon>
        <taxon>Ochrophyta</taxon>
        <taxon>Bacillariophyta</taxon>
        <taxon>Bacillariophyceae</taxon>
        <taxon>Bacillariophycidae</taxon>
        <taxon>Naviculales</taxon>
        <taxon>Phaeodactylaceae</taxon>
        <taxon>Phaeodactylum</taxon>
    </lineage>
</organism>
<keyword evidence="1" id="KW-0479">Metal-binding</keyword>
<dbReference type="Gene3D" id="3.40.50.300">
    <property type="entry name" value="P-loop containing nucleotide triphosphate hydrolases"/>
    <property type="match status" value="1"/>
</dbReference>
<feature type="region of interest" description="Disordered" evidence="5">
    <location>
        <begin position="156"/>
        <end position="177"/>
    </location>
</feature>
<dbReference type="PANTHER" id="PTHR11649:SF13">
    <property type="entry name" value="ENGB-TYPE G DOMAIN-CONTAINING PROTEIN"/>
    <property type="match status" value="1"/>
</dbReference>
<dbReference type="GO" id="GO:0046872">
    <property type="term" value="F:metal ion binding"/>
    <property type="evidence" value="ECO:0007669"/>
    <property type="project" value="UniProtKB-KW"/>
</dbReference>
<evidence type="ECO:0000313" key="7">
    <source>
        <dbReference type="EMBL" id="CAG9277335.1"/>
    </source>
</evidence>
<keyword evidence="3" id="KW-0460">Magnesium</keyword>
<feature type="region of interest" description="Disordered" evidence="5">
    <location>
        <begin position="368"/>
        <end position="390"/>
    </location>
</feature>
<dbReference type="InterPro" id="IPR006073">
    <property type="entry name" value="GTP-bd"/>
</dbReference>
<dbReference type="Pfam" id="PF01926">
    <property type="entry name" value="MMR_HSR1"/>
    <property type="match status" value="1"/>
</dbReference>
<name>A0A8J9S244_PHATR</name>
<evidence type="ECO:0000256" key="1">
    <source>
        <dbReference type="ARBA" id="ARBA00022723"/>
    </source>
</evidence>
<evidence type="ECO:0000259" key="6">
    <source>
        <dbReference type="PROSITE" id="PS51706"/>
    </source>
</evidence>
<dbReference type="PROSITE" id="PS51706">
    <property type="entry name" value="G_ENGB"/>
    <property type="match status" value="1"/>
</dbReference>
<dbReference type="SUPFAM" id="SSF52540">
    <property type="entry name" value="P-loop containing nucleoside triphosphate hydrolases"/>
    <property type="match status" value="1"/>
</dbReference>
<feature type="domain" description="EngB-type G" evidence="6">
    <location>
        <begin position="120"/>
        <end position="360"/>
    </location>
</feature>
<evidence type="ECO:0000256" key="2">
    <source>
        <dbReference type="ARBA" id="ARBA00022741"/>
    </source>
</evidence>
<dbReference type="AlphaFoldDB" id="A0A8J9S244"/>
<sequence length="390" mass="44220">MITHAQTTRIFSSSVIDAKVSNRRSFKELAVHPSIHNYIQLIGVGIPPRRSKKKSQRIAIEPGRFRDRRGGRAMNPEATEDQKRERHWKPPPPFGPKAFPVKVVGNVATLDDHYPANHKNIPEIVLAGRSNVGKSTLLNALLYGNKHADAVVRQRVRGKTPESVKQPKGIKATTSDKPGETRAITFYQLAARLERENGVFYDHALRLVDLPGYGFAYAKEEAARRYRALMADYLLKRGNKYLKRVLLLIDARHGMKKADVDFLMDLQEHSRHLQENSRLDGKRKKNAQLPPIQLVLTKCDLVTRADLARRVAQVRSQLSDCFIREPSQLPVMLVSARAGVGYNNVVGDKARGGVLELQKEIVALVTPKAREEKELDKQKPERRTDHRRQR</sequence>
<protein>
    <recommendedName>
        <fullName evidence="6">EngB-type G domain-containing protein</fullName>
    </recommendedName>
</protein>
<evidence type="ECO:0000256" key="4">
    <source>
        <dbReference type="ARBA" id="ARBA00023134"/>
    </source>
</evidence>